<dbReference type="Proteomes" id="UP000258522">
    <property type="component" value="Unassembled WGS sequence"/>
</dbReference>
<dbReference type="EMBL" id="QAYL01000001">
    <property type="protein sequence ID" value="RFD27260.1"/>
    <property type="molecule type" value="Genomic_DNA"/>
</dbReference>
<protein>
    <submittedName>
        <fullName evidence="2">Secretion protein EspK</fullName>
    </submittedName>
</protein>
<evidence type="ECO:0000313" key="3">
    <source>
        <dbReference type="Proteomes" id="UP000258522"/>
    </source>
</evidence>
<feature type="compositionally biased region" description="Gly residues" evidence="1">
    <location>
        <begin position="362"/>
        <end position="374"/>
    </location>
</feature>
<feature type="region of interest" description="Disordered" evidence="1">
    <location>
        <begin position="312"/>
        <end position="394"/>
    </location>
</feature>
<gene>
    <name evidence="2" type="primary">espK</name>
    <name evidence="2" type="ORF">MUBE_01205</name>
</gene>
<reference evidence="2 3" key="1">
    <citation type="submission" date="2018-07" db="EMBL/GenBank/DDBJ databases">
        <title>Whole genome sequence of Mycobacterium uberis.</title>
        <authorList>
            <person name="Benjak A."/>
        </authorList>
    </citation>
    <scope>NUCLEOTIDE SEQUENCE [LARGE SCALE GENOMIC DNA]</scope>
    <source>
        <strain evidence="2 3">Jura</strain>
    </source>
</reference>
<sequence>MGILRPTGEYAERMLDPGGWPDANEDTFYDRAQEFSQVLWKVTDVLETTRYQKSLVFDSGIWSGGAANAASGALGMNVNQLMMLQDYLTTAITWHRHIAGLIAQAKSDIGNNVDEAHRDIIVLENDAKMNADERATVINQLVNSTYVANVSVVSDAAERVLASKNWKPPNSALKELLDQKSPHPDVPMLVVETPGTTLNILKSTSVSFIPMPVSPVIPSKLGIPVTPPPVRPVTPTPVTPVPVTLTSALVAPPHLAPNMPFSAPGTQPVPSPSPSPSQLLMPADLGKSHPMTPDTSGYDAAYMKPVAATTDAPVSGKHVDHQLQSGAGADDTSDTSTEVARTAASGVGVPAARLASAPAPSMGGGGSKSGGGLDAGSATASNATQRGGVGRAPLGSIKSTVVVPSTEHVSTRLTRHAALRNDTHDAETSDLAAAVSVPVSAVRAARDAATAATRRSAKSDPVVLARRILAALNASDSPGLGDFGFFWITAVTTDRKIVVANSYGLAYIPSGVELPNAVYMASADDAIPAEERARSATYPVMAVQDWATHYATKLRAVIGTKEQLADSDPGAAKIMLERDDIPESGRMIGRSRLEVVDPEMATRLADTSDVRLLDLLPPAPADANPPEDRRTMMWFDLMKFMTSTAAGREVAHLKAFRTYATHAREIALHQAYSAADAQALRPAVADWLYWQYVVVLLGNAMSDMV</sequence>
<comment type="caution">
    <text evidence="2">The sequence shown here is derived from an EMBL/GenBank/DDBJ whole genome shotgun (WGS) entry which is preliminary data.</text>
</comment>
<proteinExistence type="predicted"/>
<evidence type="ECO:0000256" key="1">
    <source>
        <dbReference type="SAM" id="MobiDB-lite"/>
    </source>
</evidence>
<feature type="compositionally biased region" description="Low complexity" evidence="1">
    <location>
        <begin position="350"/>
        <end position="361"/>
    </location>
</feature>
<feature type="region of interest" description="Disordered" evidence="1">
    <location>
        <begin position="258"/>
        <end position="298"/>
    </location>
</feature>
<evidence type="ECO:0000313" key="2">
    <source>
        <dbReference type="EMBL" id="RFD27260.1"/>
    </source>
</evidence>
<organism evidence="2 3">
    <name type="scientific">Mycobacterium uberis</name>
    <dbReference type="NCBI Taxonomy" id="2162698"/>
    <lineage>
        <taxon>Bacteria</taxon>
        <taxon>Bacillati</taxon>
        <taxon>Actinomycetota</taxon>
        <taxon>Actinomycetes</taxon>
        <taxon>Mycobacteriales</taxon>
        <taxon>Mycobacteriaceae</taxon>
        <taxon>Mycobacterium</taxon>
    </lineage>
</organism>
<keyword evidence="3" id="KW-1185">Reference proteome</keyword>
<dbReference type="RefSeq" id="WP_116539296.1">
    <property type="nucleotide sequence ID" value="NZ_QAYL01000001.1"/>
</dbReference>
<name>A0A3E1HL80_9MYCO</name>
<dbReference type="AlphaFoldDB" id="A0A3E1HL80"/>
<dbReference type="OrthoDB" id="4636484at2"/>
<accession>A0A3E1HL80</accession>